<evidence type="ECO:0000256" key="3">
    <source>
        <dbReference type="ARBA" id="ARBA00022475"/>
    </source>
</evidence>
<comment type="similarity">
    <text evidence="2">Belongs to the GSP F family.</text>
</comment>
<evidence type="ECO:0000256" key="6">
    <source>
        <dbReference type="ARBA" id="ARBA00023136"/>
    </source>
</evidence>
<reference evidence="9 10" key="1">
    <citation type="submission" date="2014-02" db="EMBL/GenBank/DDBJ databases">
        <title>Draft genome sequence of Lysinibacillus odysseyi NBRC 100172.</title>
        <authorList>
            <person name="Zhang F."/>
            <person name="Wang G."/>
            <person name="Zhang L."/>
        </authorList>
    </citation>
    <scope>NUCLEOTIDE SEQUENCE [LARGE SCALE GENOMIC DNA]</scope>
    <source>
        <strain evidence="9 10">NBRC 100172</strain>
    </source>
</reference>
<comment type="caution">
    <text evidence="9">The sequence shown here is derived from an EMBL/GenBank/DDBJ whole genome shotgun (WGS) entry which is preliminary data.</text>
</comment>
<dbReference type="InterPro" id="IPR042094">
    <property type="entry name" value="T2SS_GspF_sf"/>
</dbReference>
<keyword evidence="3" id="KW-1003">Cell membrane</keyword>
<evidence type="ECO:0000313" key="10">
    <source>
        <dbReference type="Proteomes" id="UP000030437"/>
    </source>
</evidence>
<evidence type="ECO:0000256" key="4">
    <source>
        <dbReference type="ARBA" id="ARBA00022692"/>
    </source>
</evidence>
<dbReference type="NCBIfam" id="NF041012">
    <property type="entry name" value="T4P_ComGB"/>
    <property type="match status" value="1"/>
</dbReference>
<evidence type="ECO:0000256" key="1">
    <source>
        <dbReference type="ARBA" id="ARBA00004651"/>
    </source>
</evidence>
<keyword evidence="6 7" id="KW-0472">Membrane</keyword>
<dbReference type="AlphaFoldDB" id="A0A0A3IDM6"/>
<feature type="transmembrane region" description="Helical" evidence="7">
    <location>
        <begin position="170"/>
        <end position="189"/>
    </location>
</feature>
<gene>
    <name evidence="9" type="ORF">CD32_19720</name>
</gene>
<keyword evidence="5 7" id="KW-1133">Transmembrane helix</keyword>
<evidence type="ECO:0000313" key="9">
    <source>
        <dbReference type="EMBL" id="KGR81585.1"/>
    </source>
</evidence>
<dbReference type="PANTHER" id="PTHR30012:SF0">
    <property type="entry name" value="TYPE II SECRETION SYSTEM PROTEIN F-RELATED"/>
    <property type="match status" value="1"/>
</dbReference>
<dbReference type="EMBL" id="JPVP01000060">
    <property type="protein sequence ID" value="KGR81585.1"/>
    <property type="molecule type" value="Genomic_DNA"/>
</dbReference>
<dbReference type="Gene3D" id="1.20.81.30">
    <property type="entry name" value="Type II secretion system (T2SS), domain F"/>
    <property type="match status" value="1"/>
</dbReference>
<feature type="transmembrane region" description="Helical" evidence="7">
    <location>
        <begin position="116"/>
        <end position="136"/>
    </location>
</feature>
<sequence length="349" mass="40011">MAFLSLFPKRKMRIVQLPQLLFRTSTLLDEGYTFAECIEMLVPYHIKNAPQWESVLDRAFKDGAGPSVIFSLMGMKKQHLLSLELAEMTGSLSKTLYTVGEQIRFSEETRNRMVKLLVYPIFLFILIVGLFIAFRIKFLPNIQAMLLTRTGYSESSSIQWSKFFLHMPDYIIMLALGMGGLLTAGSIYISRKRVDLQLAIFLKVPFIRYYWRLLITRQFSRTLGELLLTGFSLQAALEHMAQQPHQKQIAYISAFVRQRIVYGDSLAQAAVITGFFYPRFEQFITHGELSGLLGREMILYAELLESKLQNGIKVISKMIQPLLFIIIALCIVAAYLSILLPMYNMLDVI</sequence>
<dbReference type="STRING" id="1220589.CD32_19720"/>
<dbReference type="Proteomes" id="UP000030437">
    <property type="component" value="Unassembled WGS sequence"/>
</dbReference>
<feature type="transmembrane region" description="Helical" evidence="7">
    <location>
        <begin position="322"/>
        <end position="343"/>
    </location>
</feature>
<dbReference type="eggNOG" id="COG1459">
    <property type="taxonomic scope" value="Bacteria"/>
</dbReference>
<dbReference type="InterPro" id="IPR003004">
    <property type="entry name" value="GspF/PilC"/>
</dbReference>
<evidence type="ECO:0000259" key="8">
    <source>
        <dbReference type="Pfam" id="PF00482"/>
    </source>
</evidence>
<dbReference type="OrthoDB" id="1638902at2"/>
<protein>
    <submittedName>
        <fullName evidence="9">Type II secretory pathway protein</fullName>
    </submittedName>
</protein>
<dbReference type="PANTHER" id="PTHR30012">
    <property type="entry name" value="GENERAL SECRETION PATHWAY PROTEIN"/>
    <property type="match status" value="1"/>
</dbReference>
<dbReference type="InterPro" id="IPR018076">
    <property type="entry name" value="T2SS_GspF_dom"/>
</dbReference>
<dbReference type="InterPro" id="IPR047692">
    <property type="entry name" value="T4P_ComGB"/>
</dbReference>
<evidence type="ECO:0000256" key="5">
    <source>
        <dbReference type="ARBA" id="ARBA00022989"/>
    </source>
</evidence>
<feature type="domain" description="Type II secretion system protein GspF" evidence="8">
    <location>
        <begin position="219"/>
        <end position="341"/>
    </location>
</feature>
<keyword evidence="10" id="KW-1185">Reference proteome</keyword>
<comment type="subcellular location">
    <subcellularLocation>
        <location evidence="1">Cell membrane</location>
        <topology evidence="1">Multi-pass membrane protein</topology>
    </subcellularLocation>
</comment>
<name>A0A0A3IDM6_9BACI</name>
<proteinExistence type="inferred from homology"/>
<evidence type="ECO:0000256" key="2">
    <source>
        <dbReference type="ARBA" id="ARBA00005745"/>
    </source>
</evidence>
<dbReference type="RefSeq" id="WP_036158070.1">
    <property type="nucleotide sequence ID" value="NZ_AVCX01000001.1"/>
</dbReference>
<keyword evidence="4 7" id="KW-0812">Transmembrane</keyword>
<dbReference type="GO" id="GO:0005886">
    <property type="term" value="C:plasma membrane"/>
    <property type="evidence" value="ECO:0007669"/>
    <property type="project" value="UniProtKB-SubCell"/>
</dbReference>
<dbReference type="Pfam" id="PF00482">
    <property type="entry name" value="T2SSF"/>
    <property type="match status" value="1"/>
</dbReference>
<organism evidence="9 10">
    <name type="scientific">Lysinibacillus odysseyi 34hs-1 = NBRC 100172</name>
    <dbReference type="NCBI Taxonomy" id="1220589"/>
    <lineage>
        <taxon>Bacteria</taxon>
        <taxon>Bacillati</taxon>
        <taxon>Bacillota</taxon>
        <taxon>Bacilli</taxon>
        <taxon>Bacillales</taxon>
        <taxon>Bacillaceae</taxon>
        <taxon>Lysinibacillus</taxon>
    </lineage>
</organism>
<accession>A0A0A3IDM6</accession>
<evidence type="ECO:0000256" key="7">
    <source>
        <dbReference type="SAM" id="Phobius"/>
    </source>
</evidence>